<dbReference type="GO" id="GO:0007064">
    <property type="term" value="P:mitotic sister chromatid cohesion"/>
    <property type="evidence" value="ECO:0007669"/>
    <property type="project" value="InterPro"/>
</dbReference>
<dbReference type="GeneID" id="19201304"/>
<evidence type="ECO:0000256" key="4">
    <source>
        <dbReference type="ARBA" id="ARBA00023242"/>
    </source>
</evidence>
<feature type="compositionally biased region" description="Basic residues" evidence="6">
    <location>
        <begin position="1241"/>
        <end position="1251"/>
    </location>
</feature>
<reference evidence="8" key="1">
    <citation type="journal article" date="2012" name="Science">
        <title>The Paleozoic origin of enzymatic lignin decomposition reconstructed from 31 fungal genomes.</title>
        <authorList>
            <person name="Floudas D."/>
            <person name="Binder M."/>
            <person name="Riley R."/>
            <person name="Barry K."/>
            <person name="Blanchette R.A."/>
            <person name="Henrissat B."/>
            <person name="Martinez A.T."/>
            <person name="Otillar R."/>
            <person name="Spatafora J.W."/>
            <person name="Yadav J.S."/>
            <person name="Aerts A."/>
            <person name="Benoit I."/>
            <person name="Boyd A."/>
            <person name="Carlson A."/>
            <person name="Copeland A."/>
            <person name="Coutinho P.M."/>
            <person name="de Vries R.P."/>
            <person name="Ferreira P."/>
            <person name="Findley K."/>
            <person name="Foster B."/>
            <person name="Gaskell J."/>
            <person name="Glotzer D."/>
            <person name="Gorecki P."/>
            <person name="Heitman J."/>
            <person name="Hesse C."/>
            <person name="Hori C."/>
            <person name="Igarashi K."/>
            <person name="Jurgens J.A."/>
            <person name="Kallen N."/>
            <person name="Kersten P."/>
            <person name="Kohler A."/>
            <person name="Kuees U."/>
            <person name="Kumar T.K.A."/>
            <person name="Kuo A."/>
            <person name="LaButti K."/>
            <person name="Larrondo L.F."/>
            <person name="Lindquist E."/>
            <person name="Ling A."/>
            <person name="Lombard V."/>
            <person name="Lucas S."/>
            <person name="Lundell T."/>
            <person name="Martin R."/>
            <person name="McLaughlin D.J."/>
            <person name="Morgenstern I."/>
            <person name="Morin E."/>
            <person name="Murat C."/>
            <person name="Nagy L.G."/>
            <person name="Nolan M."/>
            <person name="Ohm R.A."/>
            <person name="Patyshakuliyeva A."/>
            <person name="Rokas A."/>
            <person name="Ruiz-Duenas F.J."/>
            <person name="Sabat G."/>
            <person name="Salamov A."/>
            <person name="Samejima M."/>
            <person name="Schmutz J."/>
            <person name="Slot J.C."/>
            <person name="St John F."/>
            <person name="Stenlid J."/>
            <person name="Sun H."/>
            <person name="Sun S."/>
            <person name="Syed K."/>
            <person name="Tsang A."/>
            <person name="Wiebenga A."/>
            <person name="Young D."/>
            <person name="Pisabarro A."/>
            <person name="Eastwood D.C."/>
            <person name="Martin F."/>
            <person name="Cullen D."/>
            <person name="Grigoriev I.V."/>
            <person name="Hibbett D.S."/>
        </authorList>
    </citation>
    <scope>NUCLEOTIDE SEQUENCE [LARGE SCALE GENOMIC DNA]</scope>
    <source>
        <strain evidence="8">RWD-64-598 SS2</strain>
    </source>
</reference>
<feature type="compositionally biased region" description="Acidic residues" evidence="6">
    <location>
        <begin position="1167"/>
        <end position="1186"/>
    </location>
</feature>
<evidence type="ECO:0000256" key="5">
    <source>
        <dbReference type="ARBA" id="ARBA00023306"/>
    </source>
</evidence>
<evidence type="ECO:0000313" key="7">
    <source>
        <dbReference type="EMBL" id="EIW77089.1"/>
    </source>
</evidence>
<comment type="subcellular location">
    <subcellularLocation>
        <location evidence="1">Nucleus</location>
    </subcellularLocation>
</comment>
<evidence type="ECO:0000256" key="1">
    <source>
        <dbReference type="ARBA" id="ARBA00004123"/>
    </source>
</evidence>
<feature type="compositionally biased region" description="Basic and acidic residues" evidence="6">
    <location>
        <begin position="1187"/>
        <end position="1202"/>
    </location>
</feature>
<gene>
    <name evidence="7" type="ORF">CONPUDRAFT_139158</name>
</gene>
<keyword evidence="5" id="KW-0131">Cell cycle</keyword>
<dbReference type="GO" id="GO:0000785">
    <property type="term" value="C:chromatin"/>
    <property type="evidence" value="ECO:0007669"/>
    <property type="project" value="TreeGrafter"/>
</dbReference>
<keyword evidence="8" id="KW-1185">Reference proteome</keyword>
<dbReference type="GO" id="GO:0051301">
    <property type="term" value="P:cell division"/>
    <property type="evidence" value="ECO:0007669"/>
    <property type="project" value="UniProtKB-KW"/>
</dbReference>
<dbReference type="InterPro" id="IPR039776">
    <property type="entry name" value="Pds5"/>
</dbReference>
<protein>
    <submittedName>
        <fullName evidence="7">Cohesin-associated protein Pds5</fullName>
    </submittedName>
</protein>
<sequence>MVAKTRTRDSAALKKLTFNEKIVGKGLSTDALLKKLKQLHTELAELDQEGVDLASLNNARSQLINTSVTLHKDRGVKAYAACCLADILRLYAPDAPYTHNELRDIFQFFFRQLSTGLKGSDATYYNEYFHLLESLSTVKSVVLVCDLPHAEELMVEIFRDFFGLIRRDLAKKIEMFIADILIALIDECQALPSEVLDTLLAQFLDEEARIDKGAYRLAVQVCNATADKLQRHVCQYFTDIIVAHSREEDLDEIRKAHDLVKQLSRACPALLHSVIPQLEEELRVEDVQVRLMATQALGDMFADKGGADLIRKYPTAWAVWQMRRNDKAPAVRLKLVESAKGLIVNLRDSREVVEDMLRSKLLDPDEKVRAAVCKVYAQLDYETALHHVSEDQLRSVANRGLDKKQSVRSEAMNAIGKLYSLAYPEIEAGEPVATKHFGWIPNEIVQIASISVESKATAEQVLADYILPFPSAKASEIDEAAWTDRLLNIMQALDDEKSVNTLLNISGIRANRPTVYEHFVQACIDHNGGVIDENEDQIKQKLDQTARYLSRTYPDAQKANDDLHAFADANEARLYKLLKTCTDTQSDLKSLVKASSEFLRRTEQSAPSALGTMSIFLRRATLRLVNTSSVPTLLKRVASHQQNTNAHAHARTVLTYVSKHCPALFKPHVSELAKALAEKGERNAGLVEVGLMALAAVVRWDGSLAVGDRRTLERIKQAVLGPNARHAKFAARYLAYCKDREEMAIEVIEKIADELEDVDDEHLVAHLAVLAQFARLSQEVFAHRSEVVTTFLLKKVLMVECPPDEDDMDTDVDWVEDADVPATLRARILALKILRNRSLACAAREDALDIAAPTLKMLVTLLENQGAYTPDSADDDKFKTRIRLQAAVSLLHLSTIQAYQAVIHASFVWLAITVQDPCYNVRAIFLTKLVLLLTPRKLPARFNIIPFLTVHDPEADVKTRATAYVQFAVRSLPPSAKVESLELIFIRLLHLLAHHPDFSLEHENLQEMAKYIEYYLGLIATSENISLLYHLALKGKTVRDSESYAFSENLYATSELAQELIKVHAQTHSWSLDSYPGKVKLPSDILRALPNAEAATKILKTVYLPEDTMSWLREAARAQKAAIAKDKRKEARDAKTSPPKRRGRPKANGNAKRQKRNKAARWNSDQSESEEEVSEDESGEEQEEEEAPNHQRVDPDTEKAPDTSDAPSEEEASEKEDNEETEGRRKLGRNARNRANEKIRKQVGKGRGKKR</sequence>
<keyword evidence="2" id="KW-0132">Cell division</keyword>
<dbReference type="AlphaFoldDB" id="A0A5M3MCX3"/>
<dbReference type="Pfam" id="PF20168">
    <property type="entry name" value="PDS5"/>
    <property type="match status" value="1"/>
</dbReference>
<proteinExistence type="predicted"/>
<dbReference type="PANTHER" id="PTHR12663:SF0">
    <property type="entry name" value="PRECOCIOUS DISSOCIATION OF SISTERS 5, ISOFORM A"/>
    <property type="match status" value="1"/>
</dbReference>
<name>A0A5M3MCX3_CONPW</name>
<dbReference type="InterPro" id="IPR011989">
    <property type="entry name" value="ARM-like"/>
</dbReference>
<dbReference type="OrthoDB" id="200660at2759"/>
<evidence type="ECO:0000256" key="2">
    <source>
        <dbReference type="ARBA" id="ARBA00022618"/>
    </source>
</evidence>
<comment type="caution">
    <text evidence="7">The sequence shown here is derived from an EMBL/GenBank/DDBJ whole genome shotgun (WGS) entry which is preliminary data.</text>
</comment>
<dbReference type="CDD" id="cd19953">
    <property type="entry name" value="PDS5"/>
    <property type="match status" value="1"/>
</dbReference>
<feature type="compositionally biased region" description="Basic and acidic residues" evidence="6">
    <location>
        <begin position="1123"/>
        <end position="1135"/>
    </location>
</feature>
<dbReference type="Proteomes" id="UP000053558">
    <property type="component" value="Unassembled WGS sequence"/>
</dbReference>
<dbReference type="PANTHER" id="PTHR12663">
    <property type="entry name" value="ANDROGEN INDUCED INHIBITOR OF PROLIFERATION AS3 / PDS5-RELATED"/>
    <property type="match status" value="1"/>
</dbReference>
<feature type="compositionally biased region" description="Acidic residues" evidence="6">
    <location>
        <begin position="1207"/>
        <end position="1220"/>
    </location>
</feature>
<dbReference type="SUPFAM" id="SSF48371">
    <property type="entry name" value="ARM repeat"/>
    <property type="match status" value="1"/>
</dbReference>
<evidence type="ECO:0000313" key="8">
    <source>
        <dbReference type="Proteomes" id="UP000053558"/>
    </source>
</evidence>
<dbReference type="InterPro" id="IPR016024">
    <property type="entry name" value="ARM-type_fold"/>
</dbReference>
<dbReference type="RefSeq" id="XP_007772536.1">
    <property type="nucleotide sequence ID" value="XM_007774346.1"/>
</dbReference>
<keyword evidence="3" id="KW-0498">Mitosis</keyword>
<dbReference type="GO" id="GO:0005634">
    <property type="term" value="C:nucleus"/>
    <property type="evidence" value="ECO:0007669"/>
    <property type="project" value="UniProtKB-SubCell"/>
</dbReference>
<organism evidence="7 8">
    <name type="scientific">Coniophora puteana (strain RWD-64-598)</name>
    <name type="common">Brown rot fungus</name>
    <dbReference type="NCBI Taxonomy" id="741705"/>
    <lineage>
        <taxon>Eukaryota</taxon>
        <taxon>Fungi</taxon>
        <taxon>Dikarya</taxon>
        <taxon>Basidiomycota</taxon>
        <taxon>Agaricomycotina</taxon>
        <taxon>Agaricomycetes</taxon>
        <taxon>Agaricomycetidae</taxon>
        <taxon>Boletales</taxon>
        <taxon>Coniophorineae</taxon>
        <taxon>Coniophoraceae</taxon>
        <taxon>Coniophora</taxon>
    </lineage>
</organism>
<evidence type="ECO:0000256" key="6">
    <source>
        <dbReference type="SAM" id="MobiDB-lite"/>
    </source>
</evidence>
<dbReference type="KEGG" id="cput:CONPUDRAFT_139158"/>
<evidence type="ECO:0000256" key="3">
    <source>
        <dbReference type="ARBA" id="ARBA00022776"/>
    </source>
</evidence>
<dbReference type="GO" id="GO:0006281">
    <property type="term" value="P:DNA repair"/>
    <property type="evidence" value="ECO:0007669"/>
    <property type="project" value="TreeGrafter"/>
</dbReference>
<dbReference type="EMBL" id="JH711584">
    <property type="protein sequence ID" value="EIW77089.1"/>
    <property type="molecule type" value="Genomic_DNA"/>
</dbReference>
<accession>A0A5M3MCX3</accession>
<keyword evidence="4" id="KW-0539">Nucleus</keyword>
<dbReference type="OMA" id="YPPAYNM"/>
<feature type="region of interest" description="Disordered" evidence="6">
    <location>
        <begin position="1120"/>
        <end position="1251"/>
    </location>
</feature>
<dbReference type="Gene3D" id="1.25.10.10">
    <property type="entry name" value="Leucine-rich Repeat Variant"/>
    <property type="match status" value="1"/>
</dbReference>